<accession>A0AAN5I8L8</accession>
<protein>
    <submittedName>
        <fullName evidence="1">Uncharacterized protein</fullName>
    </submittedName>
</protein>
<comment type="caution">
    <text evidence="1">The sequence shown here is derived from an EMBL/GenBank/DDBJ whole genome shotgun (WGS) entry which is preliminary data.</text>
</comment>
<evidence type="ECO:0000313" key="1">
    <source>
        <dbReference type="EMBL" id="GMR55514.1"/>
    </source>
</evidence>
<reference evidence="2" key="1">
    <citation type="submission" date="2022-10" db="EMBL/GenBank/DDBJ databases">
        <title>Genome assembly of Pristionchus species.</title>
        <authorList>
            <person name="Yoshida K."/>
            <person name="Sommer R.J."/>
        </authorList>
    </citation>
    <scope>NUCLEOTIDE SEQUENCE [LARGE SCALE GENOMIC DNA]</scope>
    <source>
        <strain evidence="2">RS5460</strain>
    </source>
</reference>
<proteinExistence type="predicted"/>
<keyword evidence="2" id="KW-1185">Reference proteome</keyword>
<dbReference type="Proteomes" id="UP001328107">
    <property type="component" value="Unassembled WGS sequence"/>
</dbReference>
<feature type="non-terminal residue" evidence="1">
    <location>
        <position position="68"/>
    </location>
</feature>
<gene>
    <name evidence="1" type="ORF">PMAYCL1PPCAC_25709</name>
</gene>
<feature type="non-terminal residue" evidence="1">
    <location>
        <position position="1"/>
    </location>
</feature>
<organism evidence="1 2">
    <name type="scientific">Pristionchus mayeri</name>
    <dbReference type="NCBI Taxonomy" id="1317129"/>
    <lineage>
        <taxon>Eukaryota</taxon>
        <taxon>Metazoa</taxon>
        <taxon>Ecdysozoa</taxon>
        <taxon>Nematoda</taxon>
        <taxon>Chromadorea</taxon>
        <taxon>Rhabditida</taxon>
        <taxon>Rhabditina</taxon>
        <taxon>Diplogasteromorpha</taxon>
        <taxon>Diplogasteroidea</taxon>
        <taxon>Neodiplogasteridae</taxon>
        <taxon>Pristionchus</taxon>
    </lineage>
</organism>
<dbReference type="AlphaFoldDB" id="A0AAN5I8L8"/>
<dbReference type="EMBL" id="BTRK01000005">
    <property type="protein sequence ID" value="GMR55514.1"/>
    <property type="molecule type" value="Genomic_DNA"/>
</dbReference>
<name>A0AAN5I8L8_9BILA</name>
<evidence type="ECO:0000313" key="2">
    <source>
        <dbReference type="Proteomes" id="UP001328107"/>
    </source>
</evidence>
<sequence length="68" mass="7986">LEVLNDRKYIVNDDWGLLESVLQIGALYDIKEVIDRVEESLIRSRNLTAAEKLLFADKHDSFRFIKLH</sequence>